<dbReference type="RefSeq" id="XP_002176817.1">
    <property type="nucleotide sequence ID" value="XM_002176781.1"/>
</dbReference>
<feature type="transmembrane region" description="Helical" evidence="1">
    <location>
        <begin position="63"/>
        <end position="83"/>
    </location>
</feature>
<reference evidence="3" key="2">
    <citation type="submission" date="2008-08" db="EMBL/GenBank/DDBJ databases">
        <authorList>
            <consortium name="Diatom Consortium"/>
            <person name="Grigoriev I."/>
            <person name="Grimwood J."/>
            <person name="Kuo A."/>
            <person name="Otillar R.P."/>
            <person name="Salamov A."/>
            <person name="Detter J.C."/>
            <person name="Lindquist E."/>
            <person name="Shapiro H."/>
            <person name="Lucas S."/>
            <person name="Glavina del Rio T."/>
            <person name="Pitluck S."/>
            <person name="Rokhsar D."/>
            <person name="Bowler C."/>
        </authorList>
    </citation>
    <scope>GENOME REANNOTATION</scope>
    <source>
        <strain evidence="3">CCAP 1055/1</strain>
    </source>
</reference>
<keyword evidence="1" id="KW-0812">Transmembrane</keyword>
<dbReference type="OMA" id="DNWISAC"/>
<evidence type="ECO:0000313" key="2">
    <source>
        <dbReference type="EMBL" id="EEC51280.1"/>
    </source>
</evidence>
<name>B7FQ47_PHATC</name>
<sequence length="299" mass="33259">MTSFQVQDTRRYCKAWVRCSQFQLVDPHQVFGWNYWRRFPTIIVAEHSKIDCEYRVSNEMMPACHFVLLIAMVGIASAFLPPAKPLGGISRKTQIIPSFHMFDKVFEDEGPLGKGITVGKIQVALTAGDRSPSSILGLLERKARADDDSSYGLARSAYDVCMALLRKEDDWVGACSQSQWFKGGDSGKAESTFNTWADKEGAKFEKEYIPESSNDDKVGGSTTVVVSMIIEIQGDATEFDGAGYTREATKKVLSNIASDCMVEEGDNVNAVEIFWTPSDPEEVLSKNDMIIDFPELIDM</sequence>
<dbReference type="PANTHER" id="PTHR33975">
    <property type="entry name" value="MYELIN-ASSOCIATED OLIGODENDROCYTE BASIC PROTEIN"/>
    <property type="match status" value="1"/>
</dbReference>
<dbReference type="AlphaFoldDB" id="B7FQ47"/>
<keyword evidence="3" id="KW-1185">Reference proteome</keyword>
<reference evidence="2 3" key="1">
    <citation type="journal article" date="2008" name="Nature">
        <title>The Phaeodactylum genome reveals the evolutionary history of diatom genomes.</title>
        <authorList>
            <person name="Bowler C."/>
            <person name="Allen A.E."/>
            <person name="Badger J.H."/>
            <person name="Grimwood J."/>
            <person name="Jabbari K."/>
            <person name="Kuo A."/>
            <person name="Maheswari U."/>
            <person name="Martens C."/>
            <person name="Maumus F."/>
            <person name="Otillar R.P."/>
            <person name="Rayko E."/>
            <person name="Salamov A."/>
            <person name="Vandepoele K."/>
            <person name="Beszteri B."/>
            <person name="Gruber A."/>
            <person name="Heijde M."/>
            <person name="Katinka M."/>
            <person name="Mock T."/>
            <person name="Valentin K."/>
            <person name="Verret F."/>
            <person name="Berges J.A."/>
            <person name="Brownlee C."/>
            <person name="Cadoret J.P."/>
            <person name="Chiovitti A."/>
            <person name="Choi C.J."/>
            <person name="Coesel S."/>
            <person name="De Martino A."/>
            <person name="Detter J.C."/>
            <person name="Durkin C."/>
            <person name="Falciatore A."/>
            <person name="Fournet J."/>
            <person name="Haruta M."/>
            <person name="Huysman M.J."/>
            <person name="Jenkins B.D."/>
            <person name="Jiroutova K."/>
            <person name="Jorgensen R.E."/>
            <person name="Joubert Y."/>
            <person name="Kaplan A."/>
            <person name="Kroger N."/>
            <person name="Kroth P.G."/>
            <person name="La Roche J."/>
            <person name="Lindquist E."/>
            <person name="Lommer M."/>
            <person name="Martin-Jezequel V."/>
            <person name="Lopez P.J."/>
            <person name="Lucas S."/>
            <person name="Mangogna M."/>
            <person name="McGinnis K."/>
            <person name="Medlin L.K."/>
            <person name="Montsant A."/>
            <person name="Oudot-Le Secq M.P."/>
            <person name="Napoli C."/>
            <person name="Obornik M."/>
            <person name="Parker M.S."/>
            <person name="Petit J.L."/>
            <person name="Porcel B.M."/>
            <person name="Poulsen N."/>
            <person name="Robison M."/>
            <person name="Rychlewski L."/>
            <person name="Rynearson T.A."/>
            <person name="Schmutz J."/>
            <person name="Shapiro H."/>
            <person name="Siaut M."/>
            <person name="Stanley M."/>
            <person name="Sussman M.R."/>
            <person name="Taylor A.R."/>
            <person name="Vardi A."/>
            <person name="von Dassow P."/>
            <person name="Vyverman W."/>
            <person name="Willis A."/>
            <person name="Wyrwicz L.S."/>
            <person name="Rokhsar D.S."/>
            <person name="Weissenbach J."/>
            <person name="Armbrust E.V."/>
            <person name="Green B.R."/>
            <person name="Van de Peer Y."/>
            <person name="Grigoriev I.V."/>
        </authorList>
    </citation>
    <scope>NUCLEOTIDE SEQUENCE [LARGE SCALE GENOMIC DNA]</scope>
    <source>
        <strain evidence="2 3">CCAP 1055/1</strain>
    </source>
</reference>
<evidence type="ECO:0000256" key="1">
    <source>
        <dbReference type="SAM" id="Phobius"/>
    </source>
</evidence>
<dbReference type="eggNOG" id="ENOG502QY96">
    <property type="taxonomic scope" value="Eukaryota"/>
</dbReference>
<dbReference type="Pfam" id="PF07466">
    <property type="entry name" value="DUF1517"/>
    <property type="match status" value="1"/>
</dbReference>
<accession>B7FQ47</accession>
<proteinExistence type="predicted"/>
<dbReference type="InParanoid" id="B7FQ47"/>
<gene>
    <name evidence="2" type="ORF">PHATRDRAFT_32071</name>
</gene>
<dbReference type="PaxDb" id="2850-Phatr32071"/>
<dbReference type="GeneID" id="7196781"/>
<dbReference type="InterPro" id="IPR010903">
    <property type="entry name" value="DUF1517"/>
</dbReference>
<organism evidence="2 3">
    <name type="scientific">Phaeodactylum tricornutum (strain CCAP 1055/1)</name>
    <dbReference type="NCBI Taxonomy" id="556484"/>
    <lineage>
        <taxon>Eukaryota</taxon>
        <taxon>Sar</taxon>
        <taxon>Stramenopiles</taxon>
        <taxon>Ochrophyta</taxon>
        <taxon>Bacillariophyta</taxon>
        <taxon>Bacillariophyceae</taxon>
        <taxon>Bacillariophycidae</taxon>
        <taxon>Naviculales</taxon>
        <taxon>Phaeodactylaceae</taxon>
        <taxon>Phaeodactylum</taxon>
    </lineage>
</organism>
<keyword evidence="1" id="KW-1133">Transmembrane helix</keyword>
<evidence type="ECO:0000313" key="3">
    <source>
        <dbReference type="Proteomes" id="UP000000759"/>
    </source>
</evidence>
<dbReference type="KEGG" id="pti:PHATRDRAFT_32071"/>
<protein>
    <submittedName>
        <fullName evidence="2">Uncharacterized protein</fullName>
    </submittedName>
</protein>
<dbReference type="STRING" id="556484.B7FQ47"/>
<dbReference type="EMBL" id="CM000605">
    <property type="protein sequence ID" value="EEC51280.1"/>
    <property type="molecule type" value="Genomic_DNA"/>
</dbReference>
<keyword evidence="1" id="KW-0472">Membrane</keyword>
<dbReference type="OrthoDB" id="542507at2759"/>
<dbReference type="PANTHER" id="PTHR33975:SF2">
    <property type="entry name" value="MYELIN-ASSOCIATED OLIGODENDROCYTE BASIC PROTEIN"/>
    <property type="match status" value="1"/>
</dbReference>
<dbReference type="InterPro" id="IPR053023">
    <property type="entry name" value="FLAP_modulator"/>
</dbReference>
<dbReference type="Proteomes" id="UP000000759">
    <property type="component" value="Chromosome 1"/>
</dbReference>
<dbReference type="HOGENOM" id="CLU_932097_0_0_1"/>